<sequence length="231" mass="26059">MKLNLPGPNLRDSPSHIEVDDLKIKIAARSTYPEIVVMENILDQDECCSLIDMASQRLERSRVADGSPHGYVDERRTSHGVFLSGDSCKLVSKLDERIAKLLNWPIEQMEDLQILRYKAGEQYMPHYDFFDTASRKAPANRAQRIATLVIYLKEADCGGGTIFPMMPLEIFPRRGSGIFFVYPNPDTHQSKRTLHGGSPVITGSKWVATKWLTVGKSEESEANVSNSPYWQ</sequence>
<evidence type="ECO:0000256" key="6">
    <source>
        <dbReference type="ARBA" id="ARBA00023004"/>
    </source>
</evidence>
<dbReference type="Gene3D" id="2.60.120.620">
    <property type="entry name" value="q2cbj1_9rhob like domain"/>
    <property type="match status" value="1"/>
</dbReference>
<gene>
    <name evidence="8" type="ORF">PI93_009885</name>
</gene>
<evidence type="ECO:0000256" key="1">
    <source>
        <dbReference type="ARBA" id="ARBA00001961"/>
    </source>
</evidence>
<organism evidence="8 9">
    <name type="scientific">Pandoraea fibrosis</name>
    <dbReference type="NCBI Taxonomy" id="1891094"/>
    <lineage>
        <taxon>Bacteria</taxon>
        <taxon>Pseudomonadati</taxon>
        <taxon>Pseudomonadota</taxon>
        <taxon>Betaproteobacteria</taxon>
        <taxon>Burkholderiales</taxon>
        <taxon>Burkholderiaceae</taxon>
        <taxon>Pandoraea</taxon>
    </lineage>
</organism>
<dbReference type="Pfam" id="PF13640">
    <property type="entry name" value="2OG-FeII_Oxy_3"/>
    <property type="match status" value="1"/>
</dbReference>
<dbReference type="InterPro" id="IPR005123">
    <property type="entry name" value="Oxoglu/Fe-dep_dioxygenase_dom"/>
</dbReference>
<keyword evidence="5" id="KW-0560">Oxidoreductase</keyword>
<keyword evidence="4 8" id="KW-0223">Dioxygenase</keyword>
<accession>A0ABX6HQY2</accession>
<keyword evidence="9" id="KW-1185">Reference proteome</keyword>
<dbReference type="EMBL" id="CP047385">
    <property type="protein sequence ID" value="QHF12910.1"/>
    <property type="molecule type" value="Genomic_DNA"/>
</dbReference>
<evidence type="ECO:0000256" key="4">
    <source>
        <dbReference type="ARBA" id="ARBA00022964"/>
    </source>
</evidence>
<reference evidence="8 9" key="1">
    <citation type="journal article" date="2015" name="Genome Announc.">
        <title>Genome Sequences of Two Pandoraea pnomenusa Isolates Recovered 11 Months Apart from a Cystic Fibrosis Patient.</title>
        <authorList>
            <person name="Ee R."/>
            <person name="Ambrose M."/>
            <person name="Lazenby J."/>
            <person name="Williams P."/>
            <person name="Chan K.G."/>
            <person name="Roddam L."/>
        </authorList>
    </citation>
    <scope>NUCLEOTIDE SEQUENCE [LARGE SCALE GENOMIC DNA]</scope>
    <source>
        <strain evidence="8 9">6399</strain>
    </source>
</reference>
<dbReference type="PANTHER" id="PTHR10869:SF246">
    <property type="entry name" value="TRANSMEMBRANE PROLYL 4-HYDROXYLASE"/>
    <property type="match status" value="1"/>
</dbReference>
<proteinExistence type="predicted"/>
<dbReference type="InterPro" id="IPR044862">
    <property type="entry name" value="Pro_4_hyd_alph_FE2OG_OXY"/>
</dbReference>
<keyword evidence="3" id="KW-0847">Vitamin C</keyword>
<dbReference type="RefSeq" id="WP_080759302.1">
    <property type="nucleotide sequence ID" value="NZ_CP047385.1"/>
</dbReference>
<name>A0ABX6HQY2_9BURK</name>
<comment type="cofactor">
    <cofactor evidence="1">
        <name>L-ascorbate</name>
        <dbReference type="ChEBI" id="CHEBI:38290"/>
    </cofactor>
</comment>
<dbReference type="Proteomes" id="UP000035080">
    <property type="component" value="Chromosome"/>
</dbReference>
<protein>
    <submittedName>
        <fullName evidence="8">2-oxoglutarate-dependent dioxygenase</fullName>
    </submittedName>
</protein>
<feature type="domain" description="Fe2OG dioxygenase" evidence="7">
    <location>
        <begin position="105"/>
        <end position="214"/>
    </location>
</feature>
<dbReference type="SMART" id="SM00702">
    <property type="entry name" value="P4Hc"/>
    <property type="match status" value="1"/>
</dbReference>
<dbReference type="GO" id="GO:0051213">
    <property type="term" value="F:dioxygenase activity"/>
    <property type="evidence" value="ECO:0007669"/>
    <property type="project" value="UniProtKB-KW"/>
</dbReference>
<keyword evidence="2" id="KW-0479">Metal-binding</keyword>
<evidence type="ECO:0000256" key="2">
    <source>
        <dbReference type="ARBA" id="ARBA00022723"/>
    </source>
</evidence>
<evidence type="ECO:0000256" key="3">
    <source>
        <dbReference type="ARBA" id="ARBA00022896"/>
    </source>
</evidence>
<dbReference type="PROSITE" id="PS51471">
    <property type="entry name" value="FE2OG_OXY"/>
    <property type="match status" value="1"/>
</dbReference>
<evidence type="ECO:0000256" key="5">
    <source>
        <dbReference type="ARBA" id="ARBA00023002"/>
    </source>
</evidence>
<dbReference type="PANTHER" id="PTHR10869">
    <property type="entry name" value="PROLYL 4-HYDROXYLASE ALPHA SUBUNIT"/>
    <property type="match status" value="1"/>
</dbReference>
<dbReference type="InterPro" id="IPR006620">
    <property type="entry name" value="Pro_4_hyd_alph"/>
</dbReference>
<dbReference type="InterPro" id="IPR045054">
    <property type="entry name" value="P4HA-like"/>
</dbReference>
<keyword evidence="6" id="KW-0408">Iron</keyword>
<evidence type="ECO:0000313" key="9">
    <source>
        <dbReference type="Proteomes" id="UP000035080"/>
    </source>
</evidence>
<evidence type="ECO:0000259" key="7">
    <source>
        <dbReference type="PROSITE" id="PS51471"/>
    </source>
</evidence>
<evidence type="ECO:0000313" key="8">
    <source>
        <dbReference type="EMBL" id="QHF12910.1"/>
    </source>
</evidence>